<dbReference type="AlphaFoldDB" id="A0AAV7MG83"/>
<evidence type="ECO:0000313" key="2">
    <source>
        <dbReference type="Proteomes" id="UP001066276"/>
    </source>
</evidence>
<name>A0AAV7MG83_PLEWA</name>
<accession>A0AAV7MG83</accession>
<gene>
    <name evidence="1" type="ORF">NDU88_000207</name>
</gene>
<proteinExistence type="predicted"/>
<protein>
    <submittedName>
        <fullName evidence="1">Uncharacterized protein</fullName>
    </submittedName>
</protein>
<organism evidence="1 2">
    <name type="scientific">Pleurodeles waltl</name>
    <name type="common">Iberian ribbed newt</name>
    <dbReference type="NCBI Taxonomy" id="8319"/>
    <lineage>
        <taxon>Eukaryota</taxon>
        <taxon>Metazoa</taxon>
        <taxon>Chordata</taxon>
        <taxon>Craniata</taxon>
        <taxon>Vertebrata</taxon>
        <taxon>Euteleostomi</taxon>
        <taxon>Amphibia</taxon>
        <taxon>Batrachia</taxon>
        <taxon>Caudata</taxon>
        <taxon>Salamandroidea</taxon>
        <taxon>Salamandridae</taxon>
        <taxon>Pleurodelinae</taxon>
        <taxon>Pleurodeles</taxon>
    </lineage>
</organism>
<comment type="caution">
    <text evidence="1">The sequence shown here is derived from an EMBL/GenBank/DDBJ whole genome shotgun (WGS) entry which is preliminary data.</text>
</comment>
<reference evidence="1" key="1">
    <citation type="journal article" date="2022" name="bioRxiv">
        <title>Sequencing and chromosome-scale assembly of the giantPleurodeles waltlgenome.</title>
        <authorList>
            <person name="Brown T."/>
            <person name="Elewa A."/>
            <person name="Iarovenko S."/>
            <person name="Subramanian E."/>
            <person name="Araus A.J."/>
            <person name="Petzold A."/>
            <person name="Susuki M."/>
            <person name="Suzuki K.-i.T."/>
            <person name="Hayashi T."/>
            <person name="Toyoda A."/>
            <person name="Oliveira C."/>
            <person name="Osipova E."/>
            <person name="Leigh N.D."/>
            <person name="Simon A."/>
            <person name="Yun M.H."/>
        </authorList>
    </citation>
    <scope>NUCLEOTIDE SEQUENCE</scope>
    <source>
        <strain evidence="1">20211129_DDA</strain>
        <tissue evidence="1">Liver</tissue>
    </source>
</reference>
<sequence>MVIRARAKALALTGCHWRSGLVRRPWRSQAVTGDPGSHWRSQAVTGDPGSCEGPGAHRLSLVIRARAKALALTGCHWRSGLVRKPWHSQAVTGDLGSCEGPSAHKLLLVIWARAKALALTGCHW</sequence>
<dbReference type="EMBL" id="JANPWB010000013">
    <property type="protein sequence ID" value="KAJ1102765.1"/>
    <property type="molecule type" value="Genomic_DNA"/>
</dbReference>
<keyword evidence="2" id="KW-1185">Reference proteome</keyword>
<evidence type="ECO:0000313" key="1">
    <source>
        <dbReference type="EMBL" id="KAJ1102765.1"/>
    </source>
</evidence>
<dbReference type="Proteomes" id="UP001066276">
    <property type="component" value="Chromosome 9"/>
</dbReference>